<sequence>MNTVSQKVMKAWASLGSRFLPFADAATPDLPLSRLLRLSLFQ</sequence>
<accession>A0A1H8VWT2</accession>
<dbReference type="AlphaFoldDB" id="A0A1H8VWT2"/>
<organism evidence="1 2">
    <name type="scientific">Rhodopseudomonas pseudopalustris</name>
    <dbReference type="NCBI Taxonomy" id="1513892"/>
    <lineage>
        <taxon>Bacteria</taxon>
        <taxon>Pseudomonadati</taxon>
        <taxon>Pseudomonadota</taxon>
        <taxon>Alphaproteobacteria</taxon>
        <taxon>Hyphomicrobiales</taxon>
        <taxon>Nitrobacteraceae</taxon>
        <taxon>Rhodopseudomonas</taxon>
    </lineage>
</organism>
<dbReference type="EMBL" id="FODT01000010">
    <property type="protein sequence ID" value="SEP19790.1"/>
    <property type="molecule type" value="Genomic_DNA"/>
</dbReference>
<keyword evidence="2" id="KW-1185">Reference proteome</keyword>
<dbReference type="Proteomes" id="UP000199615">
    <property type="component" value="Unassembled WGS sequence"/>
</dbReference>
<evidence type="ECO:0000313" key="2">
    <source>
        <dbReference type="Proteomes" id="UP000199615"/>
    </source>
</evidence>
<protein>
    <submittedName>
        <fullName evidence="1">MFS transporter, BCD family, chlorophyll transporter</fullName>
    </submittedName>
</protein>
<evidence type="ECO:0000313" key="1">
    <source>
        <dbReference type="EMBL" id="SEP19790.1"/>
    </source>
</evidence>
<proteinExistence type="predicted"/>
<reference evidence="2" key="1">
    <citation type="submission" date="2016-10" db="EMBL/GenBank/DDBJ databases">
        <authorList>
            <person name="Varghese N."/>
            <person name="Submissions S."/>
        </authorList>
    </citation>
    <scope>NUCLEOTIDE SEQUENCE [LARGE SCALE GENOMIC DNA]</scope>
    <source>
        <strain evidence="2">DSM 123</strain>
    </source>
</reference>
<gene>
    <name evidence="1" type="ORF">SAMN05444123_1101</name>
</gene>
<name>A0A1H8VWT2_9BRAD</name>
<feature type="non-terminal residue" evidence="1">
    <location>
        <position position="42"/>
    </location>
</feature>